<accession>A0A1M4T938</accession>
<sequence length="54" mass="6174">MKARKKTPPVPMKKEPRFAPGNEDLLEQPATEEEKKRGEFTRVTTLSYDEVDPG</sequence>
<gene>
    <name evidence="2" type="ORF">SAMN02745218_00258</name>
</gene>
<evidence type="ECO:0000313" key="2">
    <source>
        <dbReference type="EMBL" id="SHE41072.1"/>
    </source>
</evidence>
<keyword evidence="3" id="KW-1185">Reference proteome</keyword>
<dbReference type="Proteomes" id="UP000184196">
    <property type="component" value="Unassembled WGS sequence"/>
</dbReference>
<organism evidence="2 3">
    <name type="scientific">Desulfofundulus australicus DSM 11792</name>
    <dbReference type="NCBI Taxonomy" id="1121425"/>
    <lineage>
        <taxon>Bacteria</taxon>
        <taxon>Bacillati</taxon>
        <taxon>Bacillota</taxon>
        <taxon>Clostridia</taxon>
        <taxon>Eubacteriales</taxon>
        <taxon>Peptococcaceae</taxon>
        <taxon>Desulfofundulus</taxon>
    </lineage>
</organism>
<evidence type="ECO:0000256" key="1">
    <source>
        <dbReference type="SAM" id="MobiDB-lite"/>
    </source>
</evidence>
<dbReference type="AlphaFoldDB" id="A0A1M4T938"/>
<evidence type="ECO:0000313" key="3">
    <source>
        <dbReference type="Proteomes" id="UP000184196"/>
    </source>
</evidence>
<name>A0A1M4T938_9FIRM</name>
<dbReference type="EMBL" id="FQUW01000005">
    <property type="protein sequence ID" value="SHE41072.1"/>
    <property type="molecule type" value="Genomic_DNA"/>
</dbReference>
<proteinExistence type="predicted"/>
<dbReference type="RefSeq" id="WP_157832941.1">
    <property type="nucleotide sequence ID" value="NZ_FQUW01000005.1"/>
</dbReference>
<feature type="region of interest" description="Disordered" evidence="1">
    <location>
        <begin position="1"/>
        <end position="54"/>
    </location>
</feature>
<protein>
    <submittedName>
        <fullName evidence="2">Uncharacterized protein</fullName>
    </submittedName>
</protein>
<reference evidence="3" key="1">
    <citation type="submission" date="2016-11" db="EMBL/GenBank/DDBJ databases">
        <authorList>
            <person name="Varghese N."/>
            <person name="Submissions S."/>
        </authorList>
    </citation>
    <scope>NUCLEOTIDE SEQUENCE [LARGE SCALE GENOMIC DNA]</scope>
    <source>
        <strain evidence="3">DSM 11792</strain>
    </source>
</reference>